<reference evidence="3" key="1">
    <citation type="journal article" date="2020" name="Stud. Mycol.">
        <title>101 Dothideomycetes genomes: A test case for predicting lifestyles and emergence of pathogens.</title>
        <authorList>
            <person name="Haridas S."/>
            <person name="Albert R."/>
            <person name="Binder M."/>
            <person name="Bloem J."/>
            <person name="LaButti K."/>
            <person name="Salamov A."/>
            <person name="Andreopoulos B."/>
            <person name="Baker S."/>
            <person name="Barry K."/>
            <person name="Bills G."/>
            <person name="Bluhm B."/>
            <person name="Cannon C."/>
            <person name="Castanera R."/>
            <person name="Culley D."/>
            <person name="Daum C."/>
            <person name="Ezra D."/>
            <person name="Gonzalez J."/>
            <person name="Henrissat B."/>
            <person name="Kuo A."/>
            <person name="Liang C."/>
            <person name="Lipzen A."/>
            <person name="Lutzoni F."/>
            <person name="Magnuson J."/>
            <person name="Mondo S."/>
            <person name="Nolan M."/>
            <person name="Ohm R."/>
            <person name="Pangilinan J."/>
            <person name="Park H.-J."/>
            <person name="Ramirez L."/>
            <person name="Alfaro M."/>
            <person name="Sun H."/>
            <person name="Tritt A."/>
            <person name="Yoshinaga Y."/>
            <person name="Zwiers L.-H."/>
            <person name="Turgeon B."/>
            <person name="Goodwin S."/>
            <person name="Spatafora J."/>
            <person name="Crous P."/>
            <person name="Grigoriev I."/>
        </authorList>
    </citation>
    <scope>NUCLEOTIDE SEQUENCE [LARGE SCALE GENOMIC DNA]</scope>
    <source>
        <strain evidence="3">CECT 20119</strain>
    </source>
</reference>
<dbReference type="EMBL" id="ML992502">
    <property type="protein sequence ID" value="KAF2227149.1"/>
    <property type="molecule type" value="Genomic_DNA"/>
</dbReference>
<keyword evidence="1" id="KW-1133">Transmembrane helix</keyword>
<name>A0A6A6GNJ0_9PEZI</name>
<protein>
    <submittedName>
        <fullName evidence="2">Uncharacterized protein</fullName>
    </submittedName>
</protein>
<evidence type="ECO:0000313" key="3">
    <source>
        <dbReference type="Proteomes" id="UP000799538"/>
    </source>
</evidence>
<keyword evidence="1" id="KW-0812">Transmembrane</keyword>
<evidence type="ECO:0000313" key="2">
    <source>
        <dbReference type="EMBL" id="KAF2227149.1"/>
    </source>
</evidence>
<organism evidence="2 3">
    <name type="scientific">Elsinoe ampelina</name>
    <dbReference type="NCBI Taxonomy" id="302913"/>
    <lineage>
        <taxon>Eukaryota</taxon>
        <taxon>Fungi</taxon>
        <taxon>Dikarya</taxon>
        <taxon>Ascomycota</taxon>
        <taxon>Pezizomycotina</taxon>
        <taxon>Dothideomycetes</taxon>
        <taxon>Dothideomycetidae</taxon>
        <taxon>Myriangiales</taxon>
        <taxon>Elsinoaceae</taxon>
        <taxon>Elsinoe</taxon>
    </lineage>
</organism>
<gene>
    <name evidence="2" type="ORF">BDZ85DRAFT_59137</name>
</gene>
<keyword evidence="3" id="KW-1185">Reference proteome</keyword>
<proteinExistence type="predicted"/>
<keyword evidence="1" id="KW-0472">Membrane</keyword>
<dbReference type="AlphaFoldDB" id="A0A6A6GNJ0"/>
<dbReference type="Proteomes" id="UP000799538">
    <property type="component" value="Unassembled WGS sequence"/>
</dbReference>
<sequence length="107" mass="12433">MCKIQIPLLPLHLFSFLVVAVFHIAQILRVTSVKILPARAYQQRRHTSSDHHHDLPPPQILPDRRRLLHLSSSLSRSSYVRPFALPWVEAAGELLPQLQHRWSDDHQ</sequence>
<accession>A0A6A6GNJ0</accession>
<feature type="transmembrane region" description="Helical" evidence="1">
    <location>
        <begin position="6"/>
        <end position="25"/>
    </location>
</feature>
<evidence type="ECO:0000256" key="1">
    <source>
        <dbReference type="SAM" id="Phobius"/>
    </source>
</evidence>